<sequence length="239" mass="27413">MMKRIALSFGLSVLAIFLFLTVGFCHMLWIEETNGKFKVFWGHKGKVETYDPERIKKFKAFDKKGKSVKLKKEVVDNQLVLSGEKKPSVILASMEGVYLVTTPEGRKRMDKLEAQKQGLQVVESFYALQATKAIFADSTLLNKPLGLKLDPVFVKTPYKGKNEIVIKVLYEGRPVKDVIIFNSFHKELAKTDDKGMARIKVEDLNMKEGYYAIVCFYKVKTLDPRADYLWLITSLTWQK</sequence>
<gene>
    <name evidence="1" type="ORF">ENM15_08000</name>
</gene>
<organism evidence="1">
    <name type="scientific">Thermodesulfobacterium geofontis</name>
    <dbReference type="NCBI Taxonomy" id="1295609"/>
    <lineage>
        <taxon>Bacteria</taxon>
        <taxon>Pseudomonadati</taxon>
        <taxon>Thermodesulfobacteriota</taxon>
        <taxon>Thermodesulfobacteria</taxon>
        <taxon>Thermodesulfobacteriales</taxon>
        <taxon>Thermodesulfobacteriaceae</taxon>
        <taxon>Thermodesulfobacterium</taxon>
    </lineage>
</organism>
<proteinExistence type="predicted"/>
<comment type="caution">
    <text evidence="1">The sequence shown here is derived from an EMBL/GenBank/DDBJ whole genome shotgun (WGS) entry which is preliminary data.</text>
</comment>
<accession>A0A7V5XHV7</accession>
<evidence type="ECO:0000313" key="1">
    <source>
        <dbReference type="EMBL" id="HHQ16735.1"/>
    </source>
</evidence>
<dbReference type="Pfam" id="PF10670">
    <property type="entry name" value="DUF4198"/>
    <property type="match status" value="1"/>
</dbReference>
<dbReference type="EMBL" id="DRWR01000128">
    <property type="protein sequence ID" value="HHQ16735.1"/>
    <property type="molecule type" value="Genomic_DNA"/>
</dbReference>
<name>A0A7V5XHV7_9BACT</name>
<dbReference type="InterPro" id="IPR019613">
    <property type="entry name" value="DUF4198"/>
</dbReference>
<protein>
    <submittedName>
        <fullName evidence="1">DUF4198 domain-containing protein</fullName>
    </submittedName>
</protein>
<dbReference type="AlphaFoldDB" id="A0A7V5XHV7"/>
<reference evidence="1" key="1">
    <citation type="journal article" date="2020" name="mSystems">
        <title>Genome- and Community-Level Interaction Insights into Carbon Utilization and Element Cycling Functions of Hydrothermarchaeota in Hydrothermal Sediment.</title>
        <authorList>
            <person name="Zhou Z."/>
            <person name="Liu Y."/>
            <person name="Xu W."/>
            <person name="Pan J."/>
            <person name="Luo Z.H."/>
            <person name="Li M."/>
        </authorList>
    </citation>
    <scope>NUCLEOTIDE SEQUENCE [LARGE SCALE GENOMIC DNA]</scope>
    <source>
        <strain evidence="1">SpSt-106</strain>
    </source>
</reference>